<comment type="caution">
    <text evidence="2">The sequence shown here is derived from an EMBL/GenBank/DDBJ whole genome shotgun (WGS) entry which is preliminary data.</text>
</comment>
<dbReference type="Proteomes" id="UP000076567">
    <property type="component" value="Unassembled WGS sequence"/>
</dbReference>
<dbReference type="SUPFAM" id="SSF56281">
    <property type="entry name" value="Metallo-hydrolase/oxidoreductase"/>
    <property type="match status" value="1"/>
</dbReference>
<dbReference type="Pfam" id="PF00753">
    <property type="entry name" value="Lactamase_B"/>
    <property type="match status" value="1"/>
</dbReference>
<dbReference type="InterPro" id="IPR050662">
    <property type="entry name" value="Sec-metab_biosynth-thioest"/>
</dbReference>
<evidence type="ECO:0000259" key="1">
    <source>
        <dbReference type="SMART" id="SM00849"/>
    </source>
</evidence>
<organism evidence="2 3">
    <name type="scientific">Fictibacillus phosphorivorans</name>
    <dbReference type="NCBI Taxonomy" id="1221500"/>
    <lineage>
        <taxon>Bacteria</taxon>
        <taxon>Bacillati</taxon>
        <taxon>Bacillota</taxon>
        <taxon>Bacilli</taxon>
        <taxon>Bacillales</taxon>
        <taxon>Fictibacillaceae</taxon>
        <taxon>Fictibacillus</taxon>
    </lineage>
</organism>
<dbReference type="Gene3D" id="3.60.15.10">
    <property type="entry name" value="Ribonuclease Z/Hydroxyacylglutathione hydrolase-like"/>
    <property type="match status" value="1"/>
</dbReference>
<name>A0A161TJ20_9BACL</name>
<proteinExistence type="predicted"/>
<evidence type="ECO:0000313" key="3">
    <source>
        <dbReference type="Proteomes" id="UP000076567"/>
    </source>
</evidence>
<gene>
    <name evidence="2" type="ORF">AWM68_02805</name>
</gene>
<dbReference type="EMBL" id="LRFC01000001">
    <property type="protein sequence ID" value="KZE69214.1"/>
    <property type="molecule type" value="Genomic_DNA"/>
</dbReference>
<dbReference type="OrthoDB" id="235784at2"/>
<protein>
    <submittedName>
        <fullName evidence="2">MBL fold metallo-hydrolase</fullName>
    </submittedName>
</protein>
<dbReference type="GO" id="GO:0016787">
    <property type="term" value="F:hydrolase activity"/>
    <property type="evidence" value="ECO:0007669"/>
    <property type="project" value="UniProtKB-KW"/>
</dbReference>
<feature type="domain" description="Metallo-beta-lactamase" evidence="1">
    <location>
        <begin position="30"/>
        <end position="199"/>
    </location>
</feature>
<dbReference type="InterPro" id="IPR036866">
    <property type="entry name" value="RibonucZ/Hydroxyglut_hydro"/>
</dbReference>
<reference evidence="3" key="1">
    <citation type="submission" date="2016-01" db="EMBL/GenBank/DDBJ databases">
        <title>Draft genome of Chromobacterium sp. F49.</title>
        <authorList>
            <person name="Hong K.W."/>
        </authorList>
    </citation>
    <scope>NUCLEOTIDE SEQUENCE [LARGE SCALE GENOMIC DNA]</scope>
    <source>
        <strain evidence="3">P7IIIA</strain>
    </source>
</reference>
<keyword evidence="2" id="KW-0378">Hydrolase</keyword>
<dbReference type="SMART" id="SM00849">
    <property type="entry name" value="Lactamase_B"/>
    <property type="match status" value="1"/>
</dbReference>
<keyword evidence="3" id="KW-1185">Reference proteome</keyword>
<dbReference type="InterPro" id="IPR001279">
    <property type="entry name" value="Metallo-B-lactamas"/>
</dbReference>
<dbReference type="AlphaFoldDB" id="A0A161TJ20"/>
<evidence type="ECO:0000313" key="2">
    <source>
        <dbReference type="EMBL" id="KZE69214.1"/>
    </source>
</evidence>
<sequence>MFVKKKSHAGEKNGVAYLNGAITFQGVALNVYSYLVDGVLIDTGAQSLHHYFEPFIDSADFDQVMITHFHEDHTGCAAYIERTKEAPIYLDQKTIDYCTQRADYPLYRKFFWGKRKPFHAKPMPATFQSRNATWEVIPTPGHALDHNAFLNQQTGQLFTGDLFVSERTKVVLEEESIPDIIRSLERVLTYEFQDVFCSHAGLVRDGRAALERKRDYLVTLQQEVLTLQKQGDTPEAIRQKLFPKKFPIIKFSRGEWDSLHIVTSIVNEKSHI</sequence>
<dbReference type="RefSeq" id="WP_066236609.1">
    <property type="nucleotide sequence ID" value="NZ_LRFC01000001.1"/>
</dbReference>
<accession>A0A161TJ20</accession>
<dbReference type="PANTHER" id="PTHR23131">
    <property type="entry name" value="ENDORIBONUCLEASE LACTB2"/>
    <property type="match status" value="1"/>
</dbReference>